<accession>A0A8S9IX94</accession>
<proteinExistence type="predicted"/>
<name>A0A8S9IX94_BRACR</name>
<feature type="region of interest" description="Disordered" evidence="1">
    <location>
        <begin position="1"/>
        <end position="42"/>
    </location>
</feature>
<dbReference type="AlphaFoldDB" id="A0A8S9IX94"/>
<sequence>MGAPVTSSSKPHIRSRAGRKCPNTENNPTRRIQRRDQTDRWISYPPNTTLNGKTKVLYQLQNKPPDRYTEEPEVEEMDDVPLVEGDQTRNLYIGSKLAERSRKRLIDFLRSNSDCFPGLIWRSTLKSLLIQTWKAVKSDAWITTLGGSSAVGSRVFSASVSPGINGSSSKEGAGSHWSSSLEVFTSLLIDHGFDLLLYMVYGVAMTRDIEEELSETDEDEPSDETAVRERCEAEDTEENQNQSETSCEPTSVWSGPTTRSRLREQEERLQEIAKIVGLGSRQGDQDKPACWYMPCSTRSNKETQLLFSPDPASLERSIRKEVRSSSIDNNTCSSLNFVQPLSTQTLVPSTDTRSPPSTEDTHLPSTDIVHPTSIDTPARTSTDTEPQDMVAPLILVRDNNGDLHDQGGHLRNAAVLKEEKLQEGDFEVESLMSFSGSHWCRSTPDHEHRSTVPSPNRSIGSPEHRSMTPTESAASCNTVRILTHEEFAAKHPHPPNPDNVRIARHAATPIDRQIDVDINRQPISSIDRREPITYRVQMPKIDVARLNAPRPKPKPSDNPPETVRIPSDDGEDSMDVDRVPMGITLRKRKEKVAKHLKRGANDKEKESFRKEETREKEEDIKRMFCEGREKMRKRDTLKKKSDPGKFAIPCTVKGGAFQRIVHFCGLFSEELRRNSERPRCADWSSMQPAIQSVVLDAHRSSYPLRPHSSQVATDVI</sequence>
<feature type="region of interest" description="Disordered" evidence="1">
    <location>
        <begin position="441"/>
        <end position="473"/>
    </location>
</feature>
<evidence type="ECO:0000313" key="2">
    <source>
        <dbReference type="EMBL" id="KAF2574650.1"/>
    </source>
</evidence>
<dbReference type="EMBL" id="QGKY02001015">
    <property type="protein sequence ID" value="KAF2574650.1"/>
    <property type="molecule type" value="Genomic_DNA"/>
</dbReference>
<reference evidence="2" key="1">
    <citation type="submission" date="2019-12" db="EMBL/GenBank/DDBJ databases">
        <title>Genome sequencing and annotation of Brassica cretica.</title>
        <authorList>
            <person name="Studholme D.J."/>
            <person name="Sarris P.F."/>
        </authorList>
    </citation>
    <scope>NUCLEOTIDE SEQUENCE</scope>
    <source>
        <strain evidence="2">PFS-102/07</strain>
        <tissue evidence="2">Leaf</tissue>
    </source>
</reference>
<feature type="compositionally biased region" description="Polar residues" evidence="1">
    <location>
        <begin position="373"/>
        <end position="384"/>
    </location>
</feature>
<feature type="compositionally biased region" description="Polar residues" evidence="1">
    <location>
        <begin position="1"/>
        <end position="10"/>
    </location>
</feature>
<feature type="compositionally biased region" description="Polar residues" evidence="1">
    <location>
        <begin position="239"/>
        <end position="258"/>
    </location>
</feature>
<comment type="caution">
    <text evidence="2">The sequence shown here is derived from an EMBL/GenBank/DDBJ whole genome shotgun (WGS) entry which is preliminary data.</text>
</comment>
<feature type="region of interest" description="Disordered" evidence="1">
    <location>
        <begin position="212"/>
        <end position="262"/>
    </location>
</feature>
<feature type="region of interest" description="Disordered" evidence="1">
    <location>
        <begin position="343"/>
        <end position="385"/>
    </location>
</feature>
<evidence type="ECO:0000256" key="1">
    <source>
        <dbReference type="SAM" id="MobiDB-lite"/>
    </source>
</evidence>
<feature type="compositionally biased region" description="Acidic residues" evidence="1">
    <location>
        <begin position="212"/>
        <end position="223"/>
    </location>
</feature>
<feature type="compositionally biased region" description="Polar residues" evidence="1">
    <location>
        <begin position="343"/>
        <end position="358"/>
    </location>
</feature>
<gene>
    <name evidence="2" type="ORF">F2Q70_00002891</name>
</gene>
<organism evidence="2">
    <name type="scientific">Brassica cretica</name>
    <name type="common">Mustard</name>
    <dbReference type="NCBI Taxonomy" id="69181"/>
    <lineage>
        <taxon>Eukaryota</taxon>
        <taxon>Viridiplantae</taxon>
        <taxon>Streptophyta</taxon>
        <taxon>Embryophyta</taxon>
        <taxon>Tracheophyta</taxon>
        <taxon>Spermatophyta</taxon>
        <taxon>Magnoliopsida</taxon>
        <taxon>eudicotyledons</taxon>
        <taxon>Gunneridae</taxon>
        <taxon>Pentapetalae</taxon>
        <taxon>rosids</taxon>
        <taxon>malvids</taxon>
        <taxon>Brassicales</taxon>
        <taxon>Brassicaceae</taxon>
        <taxon>Brassiceae</taxon>
        <taxon>Brassica</taxon>
    </lineage>
</organism>
<protein>
    <submittedName>
        <fullName evidence="2">Uncharacterized protein</fullName>
    </submittedName>
</protein>
<feature type="region of interest" description="Disordered" evidence="1">
    <location>
        <begin position="541"/>
        <end position="576"/>
    </location>
</feature>